<evidence type="ECO:0000313" key="3">
    <source>
        <dbReference type="Proteomes" id="UP001500483"/>
    </source>
</evidence>
<dbReference type="RefSeq" id="WP_344928848.1">
    <property type="nucleotide sequence ID" value="NZ_BAAAYK010000038.1"/>
</dbReference>
<sequence length="78" mass="7920">MTSPGQGGAFAPNPSMLAKSSDDGSAAEHAIGEALARLDEVRELPVADHVQRFEAVHTALSDALSRAENMLSGSTGGG</sequence>
<organism evidence="2 3">
    <name type="scientific">Saccharopolyspora gregorii</name>
    <dbReference type="NCBI Taxonomy" id="33914"/>
    <lineage>
        <taxon>Bacteria</taxon>
        <taxon>Bacillati</taxon>
        <taxon>Actinomycetota</taxon>
        <taxon>Actinomycetes</taxon>
        <taxon>Pseudonocardiales</taxon>
        <taxon>Pseudonocardiaceae</taxon>
        <taxon>Saccharopolyspora</taxon>
    </lineage>
</organism>
<dbReference type="Proteomes" id="UP001500483">
    <property type="component" value="Unassembled WGS sequence"/>
</dbReference>
<gene>
    <name evidence="2" type="ORF">GCM10020366_41640</name>
</gene>
<protein>
    <submittedName>
        <fullName evidence="2">Uncharacterized protein</fullName>
    </submittedName>
</protein>
<evidence type="ECO:0000313" key="2">
    <source>
        <dbReference type="EMBL" id="GAA3360671.1"/>
    </source>
</evidence>
<accession>A0ABP6RU67</accession>
<comment type="caution">
    <text evidence="2">The sequence shown here is derived from an EMBL/GenBank/DDBJ whole genome shotgun (WGS) entry which is preliminary data.</text>
</comment>
<evidence type="ECO:0000256" key="1">
    <source>
        <dbReference type="SAM" id="MobiDB-lite"/>
    </source>
</evidence>
<feature type="region of interest" description="Disordered" evidence="1">
    <location>
        <begin position="1"/>
        <end position="28"/>
    </location>
</feature>
<dbReference type="EMBL" id="BAAAYK010000038">
    <property type="protein sequence ID" value="GAA3360671.1"/>
    <property type="molecule type" value="Genomic_DNA"/>
</dbReference>
<keyword evidence="3" id="KW-1185">Reference proteome</keyword>
<name>A0ABP6RU67_9PSEU</name>
<proteinExistence type="predicted"/>
<reference evidence="3" key="1">
    <citation type="journal article" date="2019" name="Int. J. Syst. Evol. Microbiol.">
        <title>The Global Catalogue of Microorganisms (GCM) 10K type strain sequencing project: providing services to taxonomists for standard genome sequencing and annotation.</title>
        <authorList>
            <consortium name="The Broad Institute Genomics Platform"/>
            <consortium name="The Broad Institute Genome Sequencing Center for Infectious Disease"/>
            <person name="Wu L."/>
            <person name="Ma J."/>
        </authorList>
    </citation>
    <scope>NUCLEOTIDE SEQUENCE [LARGE SCALE GENOMIC DNA]</scope>
    <source>
        <strain evidence="3">JCM 9687</strain>
    </source>
</reference>